<evidence type="ECO:0000313" key="7">
    <source>
        <dbReference type="EMBL" id="KJW13961.1"/>
    </source>
</evidence>
<dbReference type="AlphaFoldDB" id="A0A0F3RVE9"/>
<dbReference type="STRING" id="216463.VC81_00360"/>
<evidence type="ECO:0000256" key="4">
    <source>
        <dbReference type="ARBA" id="ARBA00022729"/>
    </source>
</evidence>
<dbReference type="PANTHER" id="PTHR30290">
    <property type="entry name" value="PERIPLASMIC BINDING COMPONENT OF ABC TRANSPORTER"/>
    <property type="match status" value="1"/>
</dbReference>
<dbReference type="GO" id="GO:0043190">
    <property type="term" value="C:ATP-binding cassette (ABC) transporter complex"/>
    <property type="evidence" value="ECO:0007669"/>
    <property type="project" value="InterPro"/>
</dbReference>
<dbReference type="PANTHER" id="PTHR30290:SF10">
    <property type="entry name" value="PERIPLASMIC OLIGOPEPTIDE-BINDING PROTEIN-RELATED"/>
    <property type="match status" value="1"/>
</dbReference>
<dbReference type="InterPro" id="IPR030678">
    <property type="entry name" value="Peptide/Ni-bd"/>
</dbReference>
<dbReference type="Proteomes" id="UP000033491">
    <property type="component" value="Unassembled WGS sequence"/>
</dbReference>
<dbReference type="EMBL" id="JZCR01000002">
    <property type="protein sequence ID" value="KJW13961.1"/>
    <property type="molecule type" value="Genomic_DNA"/>
</dbReference>
<dbReference type="GO" id="GO:1904680">
    <property type="term" value="F:peptide transmembrane transporter activity"/>
    <property type="evidence" value="ECO:0007669"/>
    <property type="project" value="TreeGrafter"/>
</dbReference>
<dbReference type="InterPro" id="IPR000914">
    <property type="entry name" value="SBP_5_dom"/>
</dbReference>
<dbReference type="Pfam" id="PF00496">
    <property type="entry name" value="SBP_bac_5"/>
    <property type="match status" value="1"/>
</dbReference>
<dbReference type="Gene3D" id="3.90.76.10">
    <property type="entry name" value="Dipeptide-binding Protein, Domain 1"/>
    <property type="match status" value="1"/>
</dbReference>
<dbReference type="SUPFAM" id="SSF53850">
    <property type="entry name" value="Periplasmic binding protein-like II"/>
    <property type="match status" value="1"/>
</dbReference>
<evidence type="ECO:0000313" key="8">
    <source>
        <dbReference type="Proteomes" id="UP000033491"/>
    </source>
</evidence>
<dbReference type="GO" id="GO:0015833">
    <property type="term" value="P:peptide transport"/>
    <property type="evidence" value="ECO:0007669"/>
    <property type="project" value="UniProtKB-KW"/>
</dbReference>
<dbReference type="RefSeq" id="WP_045806160.1">
    <property type="nucleotide sequence ID" value="NZ_JZCR01000002.1"/>
</dbReference>
<accession>A0A0F3RVE9</accession>
<keyword evidence="3" id="KW-0813">Transport</keyword>
<feature type="domain" description="Solute-binding protein family 5" evidence="6">
    <location>
        <begin position="73"/>
        <end position="463"/>
    </location>
</feature>
<dbReference type="GO" id="GO:0042597">
    <property type="term" value="C:periplasmic space"/>
    <property type="evidence" value="ECO:0007669"/>
    <property type="project" value="UniProtKB-ARBA"/>
</dbReference>
<evidence type="ECO:0000256" key="5">
    <source>
        <dbReference type="ARBA" id="ARBA00022856"/>
    </source>
</evidence>
<evidence type="ECO:0000256" key="1">
    <source>
        <dbReference type="ARBA" id="ARBA00004193"/>
    </source>
</evidence>
<proteinExistence type="inferred from homology"/>
<dbReference type="PIRSF" id="PIRSF002741">
    <property type="entry name" value="MppA"/>
    <property type="match status" value="1"/>
</dbReference>
<evidence type="ECO:0000259" key="6">
    <source>
        <dbReference type="Pfam" id="PF00496"/>
    </source>
</evidence>
<keyword evidence="4" id="KW-0732">Signal</keyword>
<keyword evidence="5" id="KW-0571">Peptide transport</keyword>
<comment type="caution">
    <text evidence="7">The sequence shown here is derived from an EMBL/GenBank/DDBJ whole genome shotgun (WGS) entry which is preliminary data.</text>
</comment>
<sequence>MRKWTGIGLVTAVVVLGLGLAACGQSKTTAKPKQDLNLPATAALDTIDLAKATGYGQTGNVFESFYRLGKDGKVAPGLADSAKVSADQKTWTFHIRDNAKWSNGDPITAQDFVYSWRRTLTPATKSTYTYLFSGIKGADKIIAGKADPDTIGIHAKNRRTVVIQLDKPMAYFKILMAYPLFAPQNQKVVDKYGKKYATKSQYMVYSGPFKIQGWKGTGNTWSFVKNNQYWDHKVVKLQKINYQVVANPQTGLGLYQNKKLDFAQLSNEQVKNYKNNAAFKEYPYSIMIHLKYNFKDTDATKRKQLSNQNLRQAIALSLNRAELTKKVLGDGSVTPTGFVTSGLAKNPKTGQDFATEQAVKNTTTYNPQLAKQKWAAAQKQLGTKTVTLSILAGNDDPMASTVTQYLKGQLEKTLPGFKLNIQNVPAQVAQQRSQNGDFDIYLSHWGADFNDPISFMQIPVSSNSLNYGKWSNKTYDNLIQRAQNQDAANPERRWEDMVQAAKLINKTQSFTPLYQADYAYLQRTNVKGIIHNTAGTQWSYKYAYIK</sequence>
<dbReference type="CDD" id="cd08504">
    <property type="entry name" value="PBP2_OppA"/>
    <property type="match status" value="1"/>
</dbReference>
<reference evidence="7 8" key="1">
    <citation type="submission" date="2015-03" db="EMBL/GenBank/DDBJ databases">
        <authorList>
            <person name="Zheng J."/>
            <person name="Ganezle M."/>
        </authorList>
    </citation>
    <scope>NUCLEOTIDE SEQUENCE [LARGE SCALE GENOMIC DNA]</scope>
    <source>
        <strain evidence="7 8">LP38</strain>
    </source>
</reference>
<dbReference type="PROSITE" id="PS51257">
    <property type="entry name" value="PROKAR_LIPOPROTEIN"/>
    <property type="match status" value="1"/>
</dbReference>
<dbReference type="PROSITE" id="PS01040">
    <property type="entry name" value="SBP_BACTERIAL_5"/>
    <property type="match status" value="1"/>
</dbReference>
<keyword evidence="5" id="KW-0653">Protein transport</keyword>
<name>A0A0F3RVE9_9LACO</name>
<dbReference type="Gene3D" id="3.40.190.10">
    <property type="entry name" value="Periplasmic binding protein-like II"/>
    <property type="match status" value="1"/>
</dbReference>
<protein>
    <submittedName>
        <fullName evidence="7">Peptide ABC transporter substrate-binding protein</fullName>
    </submittedName>
</protein>
<evidence type="ECO:0000256" key="2">
    <source>
        <dbReference type="ARBA" id="ARBA00005695"/>
    </source>
</evidence>
<dbReference type="InterPro" id="IPR039424">
    <property type="entry name" value="SBP_5"/>
</dbReference>
<gene>
    <name evidence="7" type="ORF">VC81_00360</name>
</gene>
<dbReference type="InterPro" id="IPR023765">
    <property type="entry name" value="SBP_5_CS"/>
</dbReference>
<evidence type="ECO:0000256" key="3">
    <source>
        <dbReference type="ARBA" id="ARBA00022448"/>
    </source>
</evidence>
<dbReference type="Gene3D" id="3.10.105.10">
    <property type="entry name" value="Dipeptide-binding Protein, Domain 3"/>
    <property type="match status" value="1"/>
</dbReference>
<dbReference type="FunFam" id="3.90.76.10:FF:000001">
    <property type="entry name" value="Oligopeptide ABC transporter substrate-binding protein"/>
    <property type="match status" value="1"/>
</dbReference>
<comment type="subcellular location">
    <subcellularLocation>
        <location evidence="1">Cell membrane</location>
        <topology evidence="1">Lipid-anchor</topology>
    </subcellularLocation>
</comment>
<dbReference type="PATRIC" id="fig|216463.3.peg.1053"/>
<dbReference type="OrthoDB" id="403896at2"/>
<organism evidence="7 8">
    <name type="scientific">Levilactobacillus spicheri</name>
    <dbReference type="NCBI Taxonomy" id="216463"/>
    <lineage>
        <taxon>Bacteria</taxon>
        <taxon>Bacillati</taxon>
        <taxon>Bacillota</taxon>
        <taxon>Bacilli</taxon>
        <taxon>Lactobacillales</taxon>
        <taxon>Lactobacillaceae</taxon>
        <taxon>Levilactobacillus</taxon>
    </lineage>
</organism>
<comment type="similarity">
    <text evidence="2">Belongs to the bacterial solute-binding protein 5 family.</text>
</comment>